<reference evidence="2 3" key="1">
    <citation type="submission" date="2020-04" db="EMBL/GenBank/DDBJ databases">
        <title>Genome sequencing of novel species.</title>
        <authorList>
            <person name="Heo J."/>
            <person name="Kim S.-J."/>
            <person name="Kim J.-S."/>
            <person name="Hong S.-B."/>
            <person name="Kwon S.-W."/>
        </authorList>
    </citation>
    <scope>NUCLEOTIDE SEQUENCE [LARGE SCALE GENOMIC DNA]</scope>
    <source>
        <strain evidence="2 3">F39-2</strain>
    </source>
</reference>
<dbReference type="EMBL" id="CP051682">
    <property type="protein sequence ID" value="QJD94402.1"/>
    <property type="molecule type" value="Genomic_DNA"/>
</dbReference>
<evidence type="ECO:0000259" key="1">
    <source>
        <dbReference type="Pfam" id="PF00248"/>
    </source>
</evidence>
<protein>
    <submittedName>
        <fullName evidence="2">Aldo/keto reductase</fullName>
    </submittedName>
</protein>
<evidence type="ECO:0000313" key="2">
    <source>
        <dbReference type="EMBL" id="QJD94402.1"/>
    </source>
</evidence>
<dbReference type="Pfam" id="PF00248">
    <property type="entry name" value="Aldo_ket_red"/>
    <property type="match status" value="1"/>
</dbReference>
<dbReference type="PANTHER" id="PTHR43312:SF1">
    <property type="entry name" value="NADP-DEPENDENT OXIDOREDUCTASE DOMAIN-CONTAINING PROTEIN"/>
    <property type="match status" value="1"/>
</dbReference>
<dbReference type="SUPFAM" id="SSF51430">
    <property type="entry name" value="NAD(P)-linked oxidoreductase"/>
    <property type="match status" value="1"/>
</dbReference>
<keyword evidence="3" id="KW-1185">Reference proteome</keyword>
<dbReference type="RefSeq" id="WP_169605421.1">
    <property type="nucleotide sequence ID" value="NZ_CP051682.1"/>
</dbReference>
<dbReference type="Gene3D" id="3.20.20.100">
    <property type="entry name" value="NADP-dependent oxidoreductase domain"/>
    <property type="match status" value="1"/>
</dbReference>
<gene>
    <name evidence="2" type="ORF">HH214_00195</name>
</gene>
<dbReference type="KEGG" id="mrob:HH214_00195"/>
<evidence type="ECO:0000313" key="3">
    <source>
        <dbReference type="Proteomes" id="UP000503278"/>
    </source>
</evidence>
<accession>A0A7L5DTN1</accession>
<organism evidence="2 3">
    <name type="scientific">Mucilaginibacter robiniae</name>
    <dbReference type="NCBI Taxonomy" id="2728022"/>
    <lineage>
        <taxon>Bacteria</taxon>
        <taxon>Pseudomonadati</taxon>
        <taxon>Bacteroidota</taxon>
        <taxon>Sphingobacteriia</taxon>
        <taxon>Sphingobacteriales</taxon>
        <taxon>Sphingobacteriaceae</taxon>
        <taxon>Mucilaginibacter</taxon>
    </lineage>
</organism>
<dbReference type="InterPro" id="IPR036812">
    <property type="entry name" value="NAD(P)_OxRdtase_dom_sf"/>
</dbReference>
<sequence>MKNFTAFGNAGLGTSHIASLGSAISLNEAHALFRKAFELQVNLIDTADTYGSGDAERLIARATQDQELKNYFFIVTKAGFRHLALPAFMSPLNQIGKKVLQKIVPQKNFSPQYLECSLHRSLKRLKTDNVGAFVLHEPLAGDYVPDESWRALERIREKGMAQLTGISSGDEQVVSAGIHSGQVQLVETPVSYCVPGSAVILNLCQQNNIPVIANQVFLPLNVISPAILIKIRQLLPAYGLEDTSLREIMIGYAQRKPAVKCVLFGTRKAAHLAHNAAAVNHSYPEPLFDEINHLIHSNQ</sequence>
<proteinExistence type="predicted"/>
<dbReference type="AlphaFoldDB" id="A0A7L5DTN1"/>
<dbReference type="PANTHER" id="PTHR43312">
    <property type="entry name" value="D-THREO-ALDOSE 1-DEHYDROGENASE"/>
    <property type="match status" value="1"/>
</dbReference>
<feature type="domain" description="NADP-dependent oxidoreductase" evidence="1">
    <location>
        <begin position="11"/>
        <end position="214"/>
    </location>
</feature>
<name>A0A7L5DTN1_9SPHI</name>
<dbReference type="Proteomes" id="UP000503278">
    <property type="component" value="Chromosome"/>
</dbReference>
<dbReference type="InterPro" id="IPR023210">
    <property type="entry name" value="NADP_OxRdtase_dom"/>
</dbReference>
<dbReference type="InterPro" id="IPR053135">
    <property type="entry name" value="AKR2_Oxidoreductase"/>
</dbReference>